<name>A0A537J0E8_9BACT</name>
<sequence>MSSYLILKYIHVLAVIVAVGTNATYGVWMALGARQPDSLRAILSGVGFLDNRIANPAYGLLLITGLAMLYAGHLFVSTPWIATALGLYVVAMALGARGATPALRTQLQALESGGLQSERYQRAAARGRTLGVIFMVLVLVITFLMVAKPALWG</sequence>
<dbReference type="Proteomes" id="UP000318834">
    <property type="component" value="Unassembled WGS sequence"/>
</dbReference>
<evidence type="ECO:0000256" key="1">
    <source>
        <dbReference type="SAM" id="Phobius"/>
    </source>
</evidence>
<feature type="transmembrane region" description="Helical" evidence="1">
    <location>
        <begin position="78"/>
        <end position="96"/>
    </location>
</feature>
<accession>A0A537J0E8</accession>
<dbReference type="Pfam" id="PF10027">
    <property type="entry name" value="DUF2269"/>
    <property type="match status" value="1"/>
</dbReference>
<keyword evidence="1" id="KW-0472">Membrane</keyword>
<feature type="transmembrane region" description="Helical" evidence="1">
    <location>
        <begin position="129"/>
        <end position="147"/>
    </location>
</feature>
<dbReference type="AlphaFoldDB" id="A0A537J0E8"/>
<protein>
    <submittedName>
        <fullName evidence="2">DUF2269 family protein</fullName>
    </submittedName>
</protein>
<evidence type="ECO:0000313" key="3">
    <source>
        <dbReference type="Proteomes" id="UP000318834"/>
    </source>
</evidence>
<keyword evidence="1" id="KW-1133">Transmembrane helix</keyword>
<proteinExistence type="predicted"/>
<dbReference type="InterPro" id="IPR018729">
    <property type="entry name" value="DUF2269_transmembrane"/>
</dbReference>
<dbReference type="EMBL" id="VBAP01000007">
    <property type="protein sequence ID" value="TMI77030.1"/>
    <property type="molecule type" value="Genomic_DNA"/>
</dbReference>
<keyword evidence="1" id="KW-0812">Transmembrane</keyword>
<organism evidence="2 3">
    <name type="scientific">Candidatus Segetimicrobium genomatis</name>
    <dbReference type="NCBI Taxonomy" id="2569760"/>
    <lineage>
        <taxon>Bacteria</taxon>
        <taxon>Bacillati</taxon>
        <taxon>Candidatus Sysuimicrobiota</taxon>
        <taxon>Candidatus Sysuimicrobiia</taxon>
        <taxon>Candidatus Sysuimicrobiales</taxon>
        <taxon>Candidatus Segetimicrobiaceae</taxon>
        <taxon>Candidatus Segetimicrobium</taxon>
    </lineage>
</organism>
<gene>
    <name evidence="2" type="ORF">E6H05_01335</name>
</gene>
<evidence type="ECO:0000313" key="2">
    <source>
        <dbReference type="EMBL" id="TMI77030.1"/>
    </source>
</evidence>
<feature type="transmembrane region" description="Helical" evidence="1">
    <location>
        <begin position="6"/>
        <end position="32"/>
    </location>
</feature>
<comment type="caution">
    <text evidence="2">The sequence shown here is derived from an EMBL/GenBank/DDBJ whole genome shotgun (WGS) entry which is preliminary data.</text>
</comment>
<reference evidence="2 3" key="1">
    <citation type="journal article" date="2019" name="Nat. Microbiol.">
        <title>Mediterranean grassland soil C-N compound turnover is dependent on rainfall and depth, and is mediated by genomically divergent microorganisms.</title>
        <authorList>
            <person name="Diamond S."/>
            <person name="Andeer P.F."/>
            <person name="Li Z."/>
            <person name="Crits-Christoph A."/>
            <person name="Burstein D."/>
            <person name="Anantharaman K."/>
            <person name="Lane K.R."/>
            <person name="Thomas B.C."/>
            <person name="Pan C."/>
            <person name="Northen T.R."/>
            <person name="Banfield J.F."/>
        </authorList>
    </citation>
    <scope>NUCLEOTIDE SEQUENCE [LARGE SCALE GENOMIC DNA]</scope>
    <source>
        <strain evidence="2">NP_8</strain>
    </source>
</reference>
<feature type="transmembrane region" description="Helical" evidence="1">
    <location>
        <begin position="53"/>
        <end position="72"/>
    </location>
</feature>